<keyword evidence="3 5" id="KW-0808">Transferase</keyword>
<reference evidence="9" key="1">
    <citation type="submission" date="2003-08" db="EMBL/GenBank/DDBJ databases">
        <authorList>
            <person name="Birren B."/>
            <person name="Nusbaum C."/>
            <person name="Abebe A."/>
            <person name="Abouelleil A."/>
            <person name="Adekoya E."/>
            <person name="Ait-zahra M."/>
            <person name="Allen N."/>
            <person name="Allen T."/>
            <person name="An P."/>
            <person name="Anderson M."/>
            <person name="Anderson S."/>
            <person name="Arachchi H."/>
            <person name="Armbruster J."/>
            <person name="Bachantsang P."/>
            <person name="Baldwin J."/>
            <person name="Barry A."/>
            <person name="Bayul T."/>
            <person name="Blitshsteyn B."/>
            <person name="Bloom T."/>
            <person name="Blye J."/>
            <person name="Boguslavskiy L."/>
            <person name="Borowsky M."/>
            <person name="Boukhgalter B."/>
            <person name="Brunache A."/>
            <person name="Butler J."/>
            <person name="Calixte N."/>
            <person name="Calvo S."/>
            <person name="Camarata J."/>
            <person name="Campo K."/>
            <person name="Chang J."/>
            <person name="Cheshatsang Y."/>
            <person name="Citroen M."/>
            <person name="Collymore A."/>
            <person name="Considine T."/>
            <person name="Cook A."/>
            <person name="Cooke P."/>
            <person name="Corum B."/>
            <person name="Cuomo C."/>
            <person name="David R."/>
            <person name="Dawoe T."/>
            <person name="Degray S."/>
            <person name="Dodge S."/>
            <person name="Dooley K."/>
            <person name="Dorje P."/>
            <person name="Dorjee K."/>
            <person name="Dorris L."/>
            <person name="Duffey N."/>
            <person name="Dupes A."/>
            <person name="Elkins T."/>
            <person name="Engels R."/>
            <person name="Erickson J."/>
            <person name="Farina A."/>
            <person name="Faro S."/>
            <person name="Ferreira P."/>
            <person name="Fischer H."/>
            <person name="Fitzgerald M."/>
            <person name="Foley K."/>
            <person name="Gage D."/>
            <person name="Galagan J."/>
            <person name="Gearin G."/>
            <person name="Gnerre S."/>
            <person name="Gnirke A."/>
            <person name="Goyette A."/>
            <person name="Graham J."/>
            <person name="Grandbois E."/>
            <person name="Gyaltsen K."/>
            <person name="Hafez N."/>
            <person name="Hagopian D."/>
            <person name="Hagos B."/>
            <person name="Hall J."/>
            <person name="Hatcher B."/>
            <person name="Heller A."/>
            <person name="Higgins H."/>
            <person name="Honan T."/>
            <person name="Horn A."/>
            <person name="Houde N."/>
            <person name="Hughes L."/>
            <person name="Hulme W."/>
            <person name="Husby E."/>
            <person name="Iliev I."/>
            <person name="Jaffe D."/>
            <person name="Jones C."/>
            <person name="Kamal M."/>
            <person name="Kamat A."/>
            <person name="Kamvysselis M."/>
            <person name="Karlsson E."/>
            <person name="Kells C."/>
            <person name="Kieu A."/>
            <person name="Kisner P."/>
            <person name="Kodira C."/>
            <person name="Kulbokas E."/>
            <person name="Labutti K."/>
            <person name="Lama D."/>
            <person name="Landers T."/>
            <person name="Leger J."/>
            <person name="Levine S."/>
            <person name="Lewis D."/>
            <person name="Lewis T."/>
            <person name="Lindblad-toh K."/>
            <person name="Liu X."/>
            <person name="Lokyitsang T."/>
            <person name="Lokyitsang Y."/>
            <person name="Lucien O."/>
            <person name="Lui A."/>
            <person name="Ma L.J."/>
            <person name="Mabbitt R."/>
            <person name="Macdonald J."/>
            <person name="Maclean C."/>
            <person name="Major J."/>
            <person name="Manning J."/>
            <person name="Marabella R."/>
            <person name="Maru K."/>
            <person name="Matthews C."/>
            <person name="Mauceli E."/>
            <person name="Mccarthy M."/>
            <person name="Mcdonough S."/>
            <person name="Mcghee T."/>
            <person name="Meldrim J."/>
            <person name="Meneus L."/>
            <person name="Mesirov J."/>
            <person name="Mihalev A."/>
            <person name="Mihova T."/>
            <person name="Mikkelsen T."/>
            <person name="Mlenga V."/>
            <person name="Moru K."/>
            <person name="Mozes J."/>
            <person name="Mulrain L."/>
            <person name="Munson G."/>
            <person name="Naylor J."/>
            <person name="Newes C."/>
            <person name="Nguyen C."/>
            <person name="Nguyen N."/>
            <person name="Nguyen T."/>
            <person name="Nicol R."/>
            <person name="Nielsen C."/>
            <person name="Nizzari M."/>
            <person name="Norbu C."/>
            <person name="Norbu N."/>
            <person name="O'donnell P."/>
            <person name="Okoawo O."/>
            <person name="O'leary S."/>
            <person name="Omotosho B."/>
            <person name="O'neill K."/>
            <person name="Osman S."/>
            <person name="Parker S."/>
            <person name="Perrin D."/>
            <person name="Phunkhang P."/>
            <person name="Piqani B."/>
            <person name="Purcell S."/>
            <person name="Rachupka T."/>
            <person name="Ramasamy U."/>
            <person name="Rameau R."/>
            <person name="Ray V."/>
            <person name="Raymond C."/>
            <person name="Retta R."/>
            <person name="Richardson S."/>
            <person name="Rise C."/>
            <person name="Rodriguez J."/>
            <person name="Rogers J."/>
            <person name="Rogov P."/>
            <person name="Rutman M."/>
            <person name="Schupbach R."/>
            <person name="Seaman C."/>
            <person name="Settipalli S."/>
            <person name="Sharpe T."/>
            <person name="Sheridan J."/>
            <person name="Sherpa N."/>
            <person name="Shi J."/>
            <person name="Smirnov S."/>
            <person name="Smith C."/>
            <person name="Sougnez C."/>
            <person name="Spencer B."/>
            <person name="Stalker J."/>
            <person name="Stange-thomann N."/>
            <person name="Stavropoulos S."/>
            <person name="Stetson K."/>
            <person name="Stone C."/>
            <person name="Stone S."/>
            <person name="Stubbs M."/>
            <person name="Talamas J."/>
            <person name="Tchuinga P."/>
            <person name="Tenzing P."/>
            <person name="Tesfaye S."/>
            <person name="Theodore J."/>
            <person name="Thoulutsang Y."/>
            <person name="Topham K."/>
            <person name="Towey S."/>
            <person name="Tsamla T."/>
            <person name="Tsomo N."/>
            <person name="Vallee D."/>
            <person name="Vassiliev H."/>
            <person name="Venkataraman V."/>
            <person name="Vinson J."/>
            <person name="Vo A."/>
            <person name="Wade C."/>
            <person name="Wang S."/>
            <person name="Wangchuk T."/>
            <person name="Wangdi T."/>
            <person name="Whittaker C."/>
            <person name="Wilkinson J."/>
            <person name="Wu Y."/>
            <person name="Wyman D."/>
            <person name="Yadav S."/>
            <person name="Yang S."/>
            <person name="Yang X."/>
            <person name="Yeager S."/>
            <person name="Yee E."/>
            <person name="Young G."/>
            <person name="Zainoun J."/>
            <person name="Zembeck L."/>
            <person name="Zimmer A."/>
            <person name="Zody M."/>
            <person name="Lander E."/>
        </authorList>
    </citation>
    <scope>NUCLEOTIDE SEQUENCE [LARGE SCALE GENOMIC DNA]</scope>
</reference>
<dbReference type="PROSITE" id="PS50002">
    <property type="entry name" value="SH3"/>
    <property type="match status" value="1"/>
</dbReference>
<comment type="similarity">
    <text evidence="5">Belongs to the glycosyltransferase 23 family.</text>
</comment>
<dbReference type="InterPro" id="IPR036028">
    <property type="entry name" value="SH3-like_dom_sf"/>
</dbReference>
<feature type="domain" description="SH3" evidence="6">
    <location>
        <begin position="29"/>
        <end position="91"/>
    </location>
</feature>
<keyword evidence="9" id="KW-1185">Reference proteome</keyword>
<evidence type="ECO:0000256" key="5">
    <source>
        <dbReference type="PROSITE-ProRule" id="PRU00992"/>
    </source>
</evidence>
<dbReference type="Ensembl" id="ENSCSAVT00000007771.1">
    <property type="protein sequence ID" value="ENSCSAVP00000007671.1"/>
    <property type="gene ID" value="ENSCSAVG00000004590.1"/>
</dbReference>
<dbReference type="HOGENOM" id="CLU_2195988_0_0_1"/>
<dbReference type="SUPFAM" id="SSF50044">
    <property type="entry name" value="SH3-domain"/>
    <property type="match status" value="1"/>
</dbReference>
<reference evidence="8" key="2">
    <citation type="submission" date="2025-08" db="UniProtKB">
        <authorList>
            <consortium name="Ensembl"/>
        </authorList>
    </citation>
    <scope>IDENTIFICATION</scope>
</reference>
<organism evidence="8 9">
    <name type="scientific">Ciona savignyi</name>
    <name type="common">Pacific transparent sea squirt</name>
    <dbReference type="NCBI Taxonomy" id="51511"/>
    <lineage>
        <taxon>Eukaryota</taxon>
        <taxon>Metazoa</taxon>
        <taxon>Chordata</taxon>
        <taxon>Tunicata</taxon>
        <taxon>Ascidiacea</taxon>
        <taxon>Phlebobranchia</taxon>
        <taxon>Cionidae</taxon>
        <taxon>Ciona</taxon>
    </lineage>
</organism>
<evidence type="ECO:0000256" key="2">
    <source>
        <dbReference type="ARBA" id="ARBA00022676"/>
    </source>
</evidence>
<dbReference type="AlphaFoldDB" id="H2YQR3"/>
<proteinExistence type="inferred from homology"/>
<evidence type="ECO:0008006" key="10">
    <source>
        <dbReference type="Google" id="ProtNLM"/>
    </source>
</evidence>
<dbReference type="GeneTree" id="ENSGT00940000180417"/>
<dbReference type="GO" id="GO:0016758">
    <property type="term" value="F:hexosyltransferase activity"/>
    <property type="evidence" value="ECO:0007669"/>
    <property type="project" value="UniProtKB-UniRule"/>
</dbReference>
<keyword evidence="1 4" id="KW-0728">SH3 domain</keyword>
<dbReference type="InterPro" id="IPR027350">
    <property type="entry name" value="GT23_dom"/>
</dbReference>
<accession>H2YQR3</accession>
<evidence type="ECO:0000256" key="1">
    <source>
        <dbReference type="ARBA" id="ARBA00022443"/>
    </source>
</evidence>
<dbReference type="InterPro" id="IPR001452">
    <property type="entry name" value="SH3_domain"/>
</dbReference>
<feature type="domain" description="GT23" evidence="7">
    <location>
        <begin position="1"/>
        <end position="20"/>
    </location>
</feature>
<sequence length="112" mass="12915">MVYEMMQTNRLDGAEDAFSLDHSYGDPYEKNLFQQAVYSHRDPSDSGEFHMNPGDLIALTTKHFNGTYFGENQATLVYGYYPSYKVKPHPNIFVTAEQDNTEQFVAEEEDEE</sequence>
<keyword evidence="2 5" id="KW-0328">Glycosyltransferase</keyword>
<dbReference type="Proteomes" id="UP000007875">
    <property type="component" value="Unassembled WGS sequence"/>
</dbReference>
<reference evidence="8" key="3">
    <citation type="submission" date="2025-09" db="UniProtKB">
        <authorList>
            <consortium name="Ensembl"/>
        </authorList>
    </citation>
    <scope>IDENTIFICATION</scope>
</reference>
<evidence type="ECO:0000256" key="3">
    <source>
        <dbReference type="ARBA" id="ARBA00022679"/>
    </source>
</evidence>
<dbReference type="InParanoid" id="H2YQR3"/>
<comment type="caution">
    <text evidence="5">Lacks conserved residue(s) required for the propagation of feature annotation.</text>
</comment>
<evidence type="ECO:0000313" key="8">
    <source>
        <dbReference type="Ensembl" id="ENSCSAVP00000007671.1"/>
    </source>
</evidence>
<name>H2YQR3_CIOSA</name>
<evidence type="ECO:0000259" key="6">
    <source>
        <dbReference type="PROSITE" id="PS50002"/>
    </source>
</evidence>
<evidence type="ECO:0000259" key="7">
    <source>
        <dbReference type="PROSITE" id="PS51659"/>
    </source>
</evidence>
<dbReference type="PROSITE" id="PS51659">
    <property type="entry name" value="GT23"/>
    <property type="match status" value="1"/>
</dbReference>
<dbReference type="Gene3D" id="2.30.30.40">
    <property type="entry name" value="SH3 Domains"/>
    <property type="match status" value="1"/>
</dbReference>
<protein>
    <recommendedName>
        <fullName evidence="10">SH3 domain-containing protein</fullName>
    </recommendedName>
</protein>
<evidence type="ECO:0000256" key="4">
    <source>
        <dbReference type="PROSITE-ProRule" id="PRU00192"/>
    </source>
</evidence>
<evidence type="ECO:0000313" key="9">
    <source>
        <dbReference type="Proteomes" id="UP000007875"/>
    </source>
</evidence>